<evidence type="ECO:0000313" key="1">
    <source>
        <dbReference type="EMBL" id="NGP87560.1"/>
    </source>
</evidence>
<dbReference type="EMBL" id="JAALLS010000004">
    <property type="protein sequence ID" value="NGP87560.1"/>
    <property type="molecule type" value="Genomic_DNA"/>
</dbReference>
<gene>
    <name evidence="1" type="ORF">G3569_04275</name>
</gene>
<dbReference type="Pfam" id="PF09720">
    <property type="entry name" value="Unstab_antitox"/>
    <property type="match status" value="1"/>
</dbReference>
<reference evidence="1 2" key="1">
    <citation type="submission" date="2020-02" db="EMBL/GenBank/DDBJ databases">
        <title>Aliifodinibius halophilus 2W32, complete genome.</title>
        <authorList>
            <person name="Li Y."/>
            <person name="Wu S."/>
        </authorList>
    </citation>
    <scope>NUCLEOTIDE SEQUENCE [LARGE SCALE GENOMIC DNA]</scope>
    <source>
        <strain evidence="1 2">2W32</strain>
    </source>
</reference>
<name>A0A6M1TFZ9_9BACT</name>
<proteinExistence type="predicted"/>
<evidence type="ECO:0000313" key="2">
    <source>
        <dbReference type="Proteomes" id="UP000479132"/>
    </source>
</evidence>
<protein>
    <submittedName>
        <fullName evidence="1">Addiction module protein</fullName>
    </submittedName>
</protein>
<dbReference type="Proteomes" id="UP000479132">
    <property type="component" value="Unassembled WGS sequence"/>
</dbReference>
<keyword evidence="2" id="KW-1185">Reference proteome</keyword>
<organism evidence="1 2">
    <name type="scientific">Fodinibius halophilus</name>
    <dbReference type="NCBI Taxonomy" id="1736908"/>
    <lineage>
        <taxon>Bacteria</taxon>
        <taxon>Pseudomonadati</taxon>
        <taxon>Balneolota</taxon>
        <taxon>Balneolia</taxon>
        <taxon>Balneolales</taxon>
        <taxon>Balneolaceae</taxon>
        <taxon>Fodinibius</taxon>
    </lineage>
</organism>
<comment type="caution">
    <text evidence="1">The sequence shown here is derived from an EMBL/GenBank/DDBJ whole genome shotgun (WGS) entry which is preliminary data.</text>
</comment>
<dbReference type="InterPro" id="IPR013406">
    <property type="entry name" value="CHP02574_addiction_mod"/>
</dbReference>
<dbReference type="AlphaFoldDB" id="A0A6M1TFZ9"/>
<accession>A0A6M1TFZ9</accession>
<sequence>MKNEMDIDPEIEKAWAEEAERRLTELEEGKVEPIPGEQVMDGLKNITGE</sequence>
<dbReference type="RefSeq" id="WP_165266435.1">
    <property type="nucleotide sequence ID" value="NZ_JAALLS010000004.1"/>
</dbReference>